<evidence type="ECO:0000256" key="1">
    <source>
        <dbReference type="SAM" id="Phobius"/>
    </source>
</evidence>
<organism evidence="2 3">
    <name type="scientific">Eruca vesicaria subsp. sativa</name>
    <name type="common">Garden rocket</name>
    <name type="synonym">Eruca sativa</name>
    <dbReference type="NCBI Taxonomy" id="29727"/>
    <lineage>
        <taxon>Eukaryota</taxon>
        <taxon>Viridiplantae</taxon>
        <taxon>Streptophyta</taxon>
        <taxon>Embryophyta</taxon>
        <taxon>Tracheophyta</taxon>
        <taxon>Spermatophyta</taxon>
        <taxon>Magnoliopsida</taxon>
        <taxon>eudicotyledons</taxon>
        <taxon>Gunneridae</taxon>
        <taxon>Pentapetalae</taxon>
        <taxon>rosids</taxon>
        <taxon>malvids</taxon>
        <taxon>Brassicales</taxon>
        <taxon>Brassicaceae</taxon>
        <taxon>Brassiceae</taxon>
        <taxon>Eruca</taxon>
    </lineage>
</organism>
<dbReference type="Pfam" id="PF05684">
    <property type="entry name" value="DUF819"/>
    <property type="match status" value="1"/>
</dbReference>
<keyword evidence="3" id="KW-1185">Reference proteome</keyword>
<protein>
    <recommendedName>
        <fullName evidence="4">Transmembrane protein</fullName>
    </recommendedName>
</protein>
<evidence type="ECO:0000313" key="3">
    <source>
        <dbReference type="Proteomes" id="UP001642260"/>
    </source>
</evidence>
<dbReference type="EMBL" id="CAKOAT010390710">
    <property type="protein sequence ID" value="CAH8365163.1"/>
    <property type="molecule type" value="Genomic_DNA"/>
</dbReference>
<keyword evidence="1" id="KW-1133">Transmembrane helix</keyword>
<dbReference type="AlphaFoldDB" id="A0ABC8L2Z0"/>
<evidence type="ECO:0008006" key="4">
    <source>
        <dbReference type="Google" id="ProtNLM"/>
    </source>
</evidence>
<accession>A0ABC8L2Z0</accession>
<proteinExistence type="predicted"/>
<keyword evidence="1" id="KW-0812">Transmembrane</keyword>
<dbReference type="PANTHER" id="PTHR34289">
    <property type="entry name" value="PROTEIN, PUTATIVE (DUF819)-RELATED"/>
    <property type="match status" value="1"/>
</dbReference>
<dbReference type="InterPro" id="IPR008537">
    <property type="entry name" value="DUF819"/>
</dbReference>
<keyword evidence="1" id="KW-0472">Membrane</keyword>
<comment type="caution">
    <text evidence="2">The sequence shown here is derived from an EMBL/GenBank/DDBJ whole genome shotgun (WGS) entry which is preliminary data.</text>
</comment>
<name>A0ABC8L2Z0_ERUVS</name>
<sequence>MAKDDKVKDNNRVASTSIALSDSFLICKAAISFPDFFKLSVIIHLALTLLLRKLFPIDTKLLLLTSNANIGGPTTACAMATAKGWIFGVSIATFLGIGCGVLVLKRLYSPSVYFGSKPNLKKFLFEEDGSE</sequence>
<feature type="transmembrane region" description="Helical" evidence="1">
    <location>
        <begin position="85"/>
        <end position="104"/>
    </location>
</feature>
<reference evidence="2 3" key="1">
    <citation type="submission" date="2022-03" db="EMBL/GenBank/DDBJ databases">
        <authorList>
            <person name="Macdonald S."/>
            <person name="Ahmed S."/>
            <person name="Newling K."/>
        </authorList>
    </citation>
    <scope>NUCLEOTIDE SEQUENCE [LARGE SCALE GENOMIC DNA]</scope>
</reference>
<evidence type="ECO:0000313" key="2">
    <source>
        <dbReference type="EMBL" id="CAH8365163.1"/>
    </source>
</evidence>
<gene>
    <name evidence="2" type="ORF">ERUC_LOCUS30328</name>
</gene>
<dbReference type="Proteomes" id="UP001642260">
    <property type="component" value="Unassembled WGS sequence"/>
</dbReference>
<dbReference type="PANTHER" id="PTHR34289:SF5">
    <property type="entry name" value="KERATIN-ASSOCIATED PROTEIN (DUF819)"/>
    <property type="match status" value="1"/>
</dbReference>